<evidence type="ECO:0000313" key="1">
    <source>
        <dbReference type="EMBL" id="NWB49537.1"/>
    </source>
</evidence>
<protein>
    <submittedName>
        <fullName evidence="1">Uncharacterized protein</fullName>
    </submittedName>
</protein>
<dbReference type="RefSeq" id="WP_177145167.1">
    <property type="nucleotide sequence ID" value="NZ_JACAPU010000030.1"/>
</dbReference>
<reference evidence="1 2" key="1">
    <citation type="submission" date="2020-04" db="EMBL/GenBank/DDBJ databases">
        <title>Molecular characterization of pseudomonads from Agaricus bisporus reveal novel blotch 2 pathogens in Western Europe.</title>
        <authorList>
            <person name="Taparia T."/>
            <person name="Krijger M."/>
            <person name="Haynes E."/>
            <person name="Elpinstone J.G."/>
            <person name="Noble R."/>
            <person name="Van Der Wolf J."/>
        </authorList>
    </citation>
    <scope>NUCLEOTIDE SEQUENCE [LARGE SCALE GENOMIC DNA]</scope>
    <source>
        <strain evidence="1 2">F1001</strain>
    </source>
</reference>
<proteinExistence type="predicted"/>
<organism evidence="1 2">
    <name type="scientific">Pseudomonas gingeri</name>
    <dbReference type="NCBI Taxonomy" id="117681"/>
    <lineage>
        <taxon>Bacteria</taxon>
        <taxon>Pseudomonadati</taxon>
        <taxon>Pseudomonadota</taxon>
        <taxon>Gammaproteobacteria</taxon>
        <taxon>Pseudomonadales</taxon>
        <taxon>Pseudomonadaceae</taxon>
        <taxon>Pseudomonas</taxon>
    </lineage>
</organism>
<gene>
    <name evidence="1" type="ORF">HX829_23920</name>
</gene>
<dbReference type="AlphaFoldDB" id="A0A7Y7WHF8"/>
<dbReference type="Proteomes" id="UP000582981">
    <property type="component" value="Unassembled WGS sequence"/>
</dbReference>
<name>A0A7Y7WHF8_9PSED</name>
<comment type="caution">
    <text evidence="1">The sequence shown here is derived from an EMBL/GenBank/DDBJ whole genome shotgun (WGS) entry which is preliminary data.</text>
</comment>
<evidence type="ECO:0000313" key="2">
    <source>
        <dbReference type="Proteomes" id="UP000582981"/>
    </source>
</evidence>
<dbReference type="EMBL" id="JACAPU010000030">
    <property type="protein sequence ID" value="NWB49537.1"/>
    <property type="molecule type" value="Genomic_DNA"/>
</dbReference>
<sequence length="66" mass="7115">MTDQNPIVTVLKALNENQLALGAAIEEIALWLDARGSTEVVDNIRGALDALDRNLNTINRGISEIA</sequence>
<accession>A0A7Y7WHF8</accession>